<sequence length="205" mass="23096">MDAGCSLLSRVSVYAKQEGDHIRQMLKKVIMLLTKTNTLTMSNQIKQIQAHYLPIEDRILLKIHTDDQQVFHAWLTRRYLKLLLPALQGQHPQTGETLFSENAQTEVVQPVPLDDSQFNQPYEPPEVADFPLGETPILLSKITFKGFDTDAPQLALEPEEGSGIALSYQPSFVKALLTIIQQSVAKADWQFDSFIHQAPEIGTLQ</sequence>
<reference evidence="1 2" key="1">
    <citation type="submission" date="2014-04" db="EMBL/GenBank/DDBJ databases">
        <title>Draft genome sequence of Hydrogenovibrio marinus MH-110, a model organism for aerobic H2 metabolism.</title>
        <authorList>
            <person name="Cha H.J."/>
            <person name="Jo B.H."/>
            <person name="Hwang B.H."/>
        </authorList>
    </citation>
    <scope>NUCLEOTIDE SEQUENCE [LARGE SCALE GENOMIC DNA]</scope>
    <source>
        <strain evidence="1 2">MH-110</strain>
    </source>
</reference>
<evidence type="ECO:0000313" key="2">
    <source>
        <dbReference type="Proteomes" id="UP000027341"/>
    </source>
</evidence>
<organism evidence="1 2">
    <name type="scientific">Hydrogenovibrio marinus</name>
    <dbReference type="NCBI Taxonomy" id="28885"/>
    <lineage>
        <taxon>Bacteria</taxon>
        <taxon>Pseudomonadati</taxon>
        <taxon>Pseudomonadota</taxon>
        <taxon>Gammaproteobacteria</taxon>
        <taxon>Thiotrichales</taxon>
        <taxon>Piscirickettsiaceae</taxon>
        <taxon>Hydrogenovibrio</taxon>
    </lineage>
</organism>
<dbReference type="EMBL" id="JMIU01000001">
    <property type="protein sequence ID" value="KDN96150.1"/>
    <property type="molecule type" value="Genomic_DNA"/>
</dbReference>
<gene>
    <name evidence="1" type="ORF">EI16_07625</name>
</gene>
<proteinExistence type="predicted"/>
<dbReference type="Proteomes" id="UP000027341">
    <property type="component" value="Unassembled WGS sequence"/>
</dbReference>
<comment type="caution">
    <text evidence="1">The sequence shown here is derived from an EMBL/GenBank/DDBJ whole genome shotgun (WGS) entry which is preliminary data.</text>
</comment>
<evidence type="ECO:0000313" key="1">
    <source>
        <dbReference type="EMBL" id="KDN96150.1"/>
    </source>
</evidence>
<name>A0A067A1D4_HYDMR</name>
<dbReference type="AlphaFoldDB" id="A0A067A1D4"/>
<protein>
    <submittedName>
        <fullName evidence="1">Uncharacterized protein</fullName>
    </submittedName>
</protein>
<keyword evidence="2" id="KW-1185">Reference proteome</keyword>
<accession>A0A067A1D4</accession>